<evidence type="ECO:0000259" key="7">
    <source>
        <dbReference type="Pfam" id="PF00081"/>
    </source>
</evidence>
<dbReference type="InterPro" id="IPR036314">
    <property type="entry name" value="SOD_C_sf"/>
</dbReference>
<dbReference type="PANTHER" id="PTHR11404">
    <property type="entry name" value="SUPEROXIDE DISMUTASE 2"/>
    <property type="match status" value="1"/>
</dbReference>
<feature type="binding site" evidence="5">
    <location>
        <position position="28"/>
    </location>
    <ligand>
        <name>Mn(2+)</name>
        <dbReference type="ChEBI" id="CHEBI:29035"/>
    </ligand>
</feature>
<dbReference type="GO" id="GO:0004784">
    <property type="term" value="F:superoxide dismutase activity"/>
    <property type="evidence" value="ECO:0007669"/>
    <property type="project" value="UniProtKB-EC"/>
</dbReference>
<evidence type="ECO:0000259" key="8">
    <source>
        <dbReference type="Pfam" id="PF02777"/>
    </source>
</evidence>
<dbReference type="InterPro" id="IPR001189">
    <property type="entry name" value="Mn/Fe_SOD"/>
</dbReference>
<dbReference type="Proteomes" id="UP000033956">
    <property type="component" value="Unassembled WGS sequence"/>
</dbReference>
<comment type="similarity">
    <text evidence="1 6">Belongs to the iron/manganese superoxide dismutase family.</text>
</comment>
<proteinExistence type="inferred from homology"/>
<dbReference type="GO" id="GO:0046872">
    <property type="term" value="F:metal ion binding"/>
    <property type="evidence" value="ECO:0007669"/>
    <property type="project" value="UniProtKB-KW"/>
</dbReference>
<protein>
    <recommendedName>
        <fullName evidence="2 6">Superoxide dismutase</fullName>
        <ecNumber evidence="2 6">1.15.1.1</ecNumber>
    </recommendedName>
</protein>
<name>A0A0M2GWJ5_9MICO</name>
<dbReference type="PIRSF" id="PIRSF000349">
    <property type="entry name" value="SODismutase"/>
    <property type="match status" value="1"/>
</dbReference>
<feature type="binding site" evidence="5">
    <location>
        <position position="164"/>
    </location>
    <ligand>
        <name>Mn(2+)</name>
        <dbReference type="ChEBI" id="CHEBI:29035"/>
    </ligand>
</feature>
<accession>A0A0M2GWJ5</accession>
<feature type="binding site" evidence="5">
    <location>
        <position position="76"/>
    </location>
    <ligand>
        <name>Mn(2+)</name>
        <dbReference type="ChEBI" id="CHEBI:29035"/>
    </ligand>
</feature>
<keyword evidence="3 5" id="KW-0479">Metal-binding</keyword>
<dbReference type="EMBL" id="JYIZ01000056">
    <property type="protein sequence ID" value="KJL38114.1"/>
    <property type="molecule type" value="Genomic_DNA"/>
</dbReference>
<evidence type="ECO:0000256" key="4">
    <source>
        <dbReference type="ARBA" id="ARBA00023002"/>
    </source>
</evidence>
<feature type="domain" description="Manganese/iron superoxide dismutase N-terminal" evidence="7">
    <location>
        <begin position="3"/>
        <end position="84"/>
    </location>
</feature>
<evidence type="ECO:0000313" key="9">
    <source>
        <dbReference type="EMBL" id="KJL38114.1"/>
    </source>
</evidence>
<dbReference type="AlphaFoldDB" id="A0A0M2GWJ5"/>
<dbReference type="STRING" id="92835.RS81_03112"/>
<dbReference type="Pfam" id="PF02777">
    <property type="entry name" value="Sod_Fe_C"/>
    <property type="match status" value="1"/>
</dbReference>
<evidence type="ECO:0000256" key="5">
    <source>
        <dbReference type="PIRSR" id="PIRSR000349-1"/>
    </source>
</evidence>
<dbReference type="PRINTS" id="PR01703">
    <property type="entry name" value="MNSODISMTASE"/>
</dbReference>
<dbReference type="SUPFAM" id="SSF46609">
    <property type="entry name" value="Fe,Mn superoxide dismutase (SOD), N-terminal domain"/>
    <property type="match status" value="1"/>
</dbReference>
<dbReference type="PROSITE" id="PS00088">
    <property type="entry name" value="SOD_MN"/>
    <property type="match status" value="1"/>
</dbReference>
<dbReference type="Pfam" id="PF00081">
    <property type="entry name" value="Sod_Fe_N"/>
    <property type="match status" value="1"/>
</dbReference>
<dbReference type="InterPro" id="IPR019831">
    <property type="entry name" value="Mn/Fe_SOD_N"/>
</dbReference>
<dbReference type="InterPro" id="IPR019833">
    <property type="entry name" value="Mn/Fe_SOD_BS"/>
</dbReference>
<feature type="domain" description="Manganese/iron superoxide dismutase C-terminal" evidence="8">
    <location>
        <begin position="91"/>
        <end position="193"/>
    </location>
</feature>
<feature type="binding site" evidence="5">
    <location>
        <position position="160"/>
    </location>
    <ligand>
        <name>Mn(2+)</name>
        <dbReference type="ChEBI" id="CHEBI:29035"/>
    </ligand>
</feature>
<dbReference type="OrthoDB" id="9803125at2"/>
<comment type="catalytic activity">
    <reaction evidence="6">
        <text>2 superoxide + 2 H(+) = H2O2 + O2</text>
        <dbReference type="Rhea" id="RHEA:20696"/>
        <dbReference type="ChEBI" id="CHEBI:15378"/>
        <dbReference type="ChEBI" id="CHEBI:15379"/>
        <dbReference type="ChEBI" id="CHEBI:16240"/>
        <dbReference type="ChEBI" id="CHEBI:18421"/>
        <dbReference type="EC" id="1.15.1.1"/>
    </reaction>
</comment>
<dbReference type="Gene3D" id="3.55.40.20">
    <property type="entry name" value="Iron/manganese superoxide dismutase, C-terminal domain"/>
    <property type="match status" value="1"/>
</dbReference>
<reference evidence="9 10" key="1">
    <citation type="submission" date="2015-02" db="EMBL/GenBank/DDBJ databases">
        <title>Draft genome sequences of ten Microbacterium spp. with emphasis on heavy metal contaminated environments.</title>
        <authorList>
            <person name="Corretto E."/>
        </authorList>
    </citation>
    <scope>NUCLEOTIDE SEQUENCE [LARGE SCALE GENOMIC DNA]</scope>
    <source>
        <strain evidence="9 10">DSM 12510</strain>
    </source>
</reference>
<dbReference type="InterPro" id="IPR050265">
    <property type="entry name" value="Fe/Mn_Superoxide_Dismutase"/>
</dbReference>
<organism evidence="9 10">
    <name type="scientific">Microbacterium terrae</name>
    <dbReference type="NCBI Taxonomy" id="69369"/>
    <lineage>
        <taxon>Bacteria</taxon>
        <taxon>Bacillati</taxon>
        <taxon>Actinomycetota</taxon>
        <taxon>Actinomycetes</taxon>
        <taxon>Micrococcales</taxon>
        <taxon>Microbacteriaceae</taxon>
        <taxon>Microbacterium</taxon>
    </lineage>
</organism>
<keyword evidence="10" id="KW-1185">Reference proteome</keyword>
<gene>
    <name evidence="9" type="primary">sodA</name>
    <name evidence="9" type="ORF">RS81_03112</name>
</gene>
<sequence length="208" mass="23157">MAKYTLPDLPYDYAALEPHISGKIMELHHSKHHQAYVTGANNALDQLAEARETGNLANINRLEKDLAFHLGGHVNHSIFWTNLSPNGGGEPEGELRAAIDEFFGGFDKFQAHFTAAAMGIQGSGWAVLSWDPIGEQLIIQQLFDQQGNTAQGTVPLFQLDMWEHAFYLDYLNVKADYVKAAWNIADWQNVAQRLDVARQQTPGLLVLS</sequence>
<dbReference type="InterPro" id="IPR036324">
    <property type="entry name" value="Mn/Fe_SOD_N_sf"/>
</dbReference>
<dbReference type="RefSeq" id="WP_045277002.1">
    <property type="nucleotide sequence ID" value="NZ_BAAAUP010000013.1"/>
</dbReference>
<dbReference type="InterPro" id="IPR019832">
    <property type="entry name" value="Mn/Fe_SOD_C"/>
</dbReference>
<evidence type="ECO:0000256" key="6">
    <source>
        <dbReference type="RuleBase" id="RU000414"/>
    </source>
</evidence>
<comment type="caution">
    <text evidence="9">The sequence shown here is derived from an EMBL/GenBank/DDBJ whole genome shotgun (WGS) entry which is preliminary data.</text>
</comment>
<dbReference type="SUPFAM" id="SSF54719">
    <property type="entry name" value="Fe,Mn superoxide dismutase (SOD), C-terminal domain"/>
    <property type="match status" value="1"/>
</dbReference>
<dbReference type="FunFam" id="1.10.287.990:FF:000001">
    <property type="entry name" value="Superoxide dismutase"/>
    <property type="match status" value="1"/>
</dbReference>
<evidence type="ECO:0000256" key="2">
    <source>
        <dbReference type="ARBA" id="ARBA00012682"/>
    </source>
</evidence>
<dbReference type="EC" id="1.15.1.1" evidence="2 6"/>
<dbReference type="PANTHER" id="PTHR11404:SF6">
    <property type="entry name" value="SUPEROXIDE DISMUTASE [MN], MITOCHONDRIAL"/>
    <property type="match status" value="1"/>
</dbReference>
<evidence type="ECO:0000313" key="10">
    <source>
        <dbReference type="Proteomes" id="UP000033956"/>
    </source>
</evidence>
<evidence type="ECO:0000256" key="1">
    <source>
        <dbReference type="ARBA" id="ARBA00008714"/>
    </source>
</evidence>
<comment type="function">
    <text evidence="6">Destroys radicals which are normally produced within the cells and which are toxic to biological systems.</text>
</comment>
<dbReference type="PATRIC" id="fig|92835.4.peg.3140"/>
<dbReference type="Gene3D" id="1.10.287.990">
    <property type="entry name" value="Fe,Mn superoxide dismutase (SOD) domain"/>
    <property type="match status" value="1"/>
</dbReference>
<dbReference type="FunFam" id="3.55.40.20:FF:000004">
    <property type="entry name" value="Superoxide dismutase [Fe]"/>
    <property type="match status" value="1"/>
</dbReference>
<evidence type="ECO:0000256" key="3">
    <source>
        <dbReference type="ARBA" id="ARBA00022723"/>
    </source>
</evidence>
<keyword evidence="4 6" id="KW-0560">Oxidoreductase</keyword>